<dbReference type="EMBL" id="CAJNOV010013199">
    <property type="protein sequence ID" value="CAF1513931.1"/>
    <property type="molecule type" value="Genomic_DNA"/>
</dbReference>
<dbReference type="EMBL" id="CAJOBJ010000125">
    <property type="protein sequence ID" value="CAF3797132.1"/>
    <property type="molecule type" value="Genomic_DNA"/>
</dbReference>
<evidence type="ECO:0000313" key="3">
    <source>
        <dbReference type="EMBL" id="CAF1543779.1"/>
    </source>
</evidence>
<dbReference type="Gene3D" id="3.80.10.10">
    <property type="entry name" value="Ribonuclease Inhibitor"/>
    <property type="match status" value="1"/>
</dbReference>
<dbReference type="EMBL" id="CAJNRE010012947">
    <property type="protein sequence ID" value="CAF2114982.1"/>
    <property type="molecule type" value="Genomic_DNA"/>
</dbReference>
<organism evidence="3 7">
    <name type="scientific">Rotaria magnacalcarata</name>
    <dbReference type="NCBI Taxonomy" id="392030"/>
    <lineage>
        <taxon>Eukaryota</taxon>
        <taxon>Metazoa</taxon>
        <taxon>Spiralia</taxon>
        <taxon>Gnathifera</taxon>
        <taxon>Rotifera</taxon>
        <taxon>Eurotatoria</taxon>
        <taxon>Bdelloidea</taxon>
        <taxon>Philodinida</taxon>
        <taxon>Philodinidae</taxon>
        <taxon>Rotaria</taxon>
    </lineage>
</organism>
<name>A0A815W4L0_9BILA</name>
<accession>A0A815W4L0</accession>
<evidence type="ECO:0000259" key="1">
    <source>
        <dbReference type="PROSITE" id="PS50181"/>
    </source>
</evidence>
<dbReference type="Proteomes" id="UP000676336">
    <property type="component" value="Unassembled WGS sequence"/>
</dbReference>
<evidence type="ECO:0000313" key="2">
    <source>
        <dbReference type="EMBL" id="CAF1513931.1"/>
    </source>
</evidence>
<dbReference type="AlphaFoldDB" id="A0A815W4L0"/>
<dbReference type="CDD" id="cd09917">
    <property type="entry name" value="F-box_SF"/>
    <property type="match status" value="1"/>
</dbReference>
<reference evidence="3" key="1">
    <citation type="submission" date="2021-02" db="EMBL/GenBank/DDBJ databases">
        <authorList>
            <person name="Nowell W R."/>
        </authorList>
    </citation>
    <scope>NUCLEOTIDE SEQUENCE</scope>
</reference>
<dbReference type="SUPFAM" id="SSF52047">
    <property type="entry name" value="RNI-like"/>
    <property type="match status" value="1"/>
</dbReference>
<evidence type="ECO:0000313" key="4">
    <source>
        <dbReference type="EMBL" id="CAF2114982.1"/>
    </source>
</evidence>
<protein>
    <recommendedName>
        <fullName evidence="1">F-box domain-containing protein</fullName>
    </recommendedName>
</protein>
<proteinExistence type="predicted"/>
<dbReference type="OrthoDB" id="10006288at2759"/>
<dbReference type="Proteomes" id="UP000663855">
    <property type="component" value="Unassembled WGS sequence"/>
</dbReference>
<dbReference type="EMBL" id="CAJOBI010000005">
    <property type="protein sequence ID" value="CAF3779440.1"/>
    <property type="molecule type" value="Genomic_DNA"/>
</dbReference>
<dbReference type="EMBL" id="CAJNOW010008735">
    <property type="protein sequence ID" value="CAF1543779.1"/>
    <property type="molecule type" value="Genomic_DNA"/>
</dbReference>
<feature type="domain" description="F-box" evidence="1">
    <location>
        <begin position="9"/>
        <end position="60"/>
    </location>
</feature>
<dbReference type="InterPro" id="IPR001810">
    <property type="entry name" value="F-box_dom"/>
</dbReference>
<comment type="caution">
    <text evidence="3">The sequence shown here is derived from an EMBL/GenBank/DDBJ whole genome shotgun (WGS) entry which is preliminary data.</text>
</comment>
<sequence length="412" mass="48445">MSNIISSKPSRLELLPNEILFEIFKYVKPIDLHRFVGCNQRFNNIISDVKLSVDIQYPEEEEEDEEDFNYLKRFHPNQFIRLELRCRWGAFNLHLFTELRSLKIDCNYLSENQFNQVLTANLPDLQRFSIDNVPNYYGKELLITILDSERFPSLTLCQFSGEFYYMLELNEHYTSPNSKIRTLILNRWDGSSLCSLLNLLPNLRRFETNFLESISKSLKFNMHYITLENLRITLNDPSNDLEKILSCMPNLKYLRVKGKIPDGSVLECFEKMAKTVGTYSSNLQKFDCELYFHAWIGQVDILVIQKLHPLFKMIECHFGKLINQCYATDLTEYPIFNEYAYVERMTHNTTLYSGVMGGYDSDNDYNNYDDNDYNNYDDNDYNSNNGWTDYGLGYRGNYKANYGSSPWSGNND</sequence>
<dbReference type="Pfam" id="PF00646">
    <property type="entry name" value="F-box"/>
    <property type="match status" value="1"/>
</dbReference>
<dbReference type="Proteomes" id="UP000681720">
    <property type="component" value="Unassembled WGS sequence"/>
</dbReference>
<dbReference type="InterPro" id="IPR032675">
    <property type="entry name" value="LRR_dom_sf"/>
</dbReference>
<dbReference type="Proteomes" id="UP000663824">
    <property type="component" value="Unassembled WGS sequence"/>
</dbReference>
<dbReference type="SUPFAM" id="SSF81383">
    <property type="entry name" value="F-box domain"/>
    <property type="match status" value="1"/>
</dbReference>
<dbReference type="Proteomes" id="UP000663834">
    <property type="component" value="Unassembled WGS sequence"/>
</dbReference>
<evidence type="ECO:0000313" key="6">
    <source>
        <dbReference type="EMBL" id="CAF3797132.1"/>
    </source>
</evidence>
<gene>
    <name evidence="2" type="ORF">CJN711_LOCUS27991</name>
    <name evidence="6" type="ORF">GIL414_LOCUS877</name>
    <name evidence="3" type="ORF">KQP761_LOCUS17147</name>
    <name evidence="4" type="ORF">MBJ925_LOCUS24780</name>
    <name evidence="5" type="ORF">SMN809_LOCUS58</name>
</gene>
<evidence type="ECO:0000313" key="5">
    <source>
        <dbReference type="EMBL" id="CAF3779440.1"/>
    </source>
</evidence>
<dbReference type="InterPro" id="IPR036047">
    <property type="entry name" value="F-box-like_dom_sf"/>
</dbReference>
<dbReference type="SMART" id="SM00256">
    <property type="entry name" value="FBOX"/>
    <property type="match status" value="1"/>
</dbReference>
<dbReference type="PROSITE" id="PS50181">
    <property type="entry name" value="FBOX"/>
    <property type="match status" value="1"/>
</dbReference>
<evidence type="ECO:0000313" key="7">
    <source>
        <dbReference type="Proteomes" id="UP000663834"/>
    </source>
</evidence>